<feature type="binding site" evidence="1">
    <location>
        <position position="39"/>
    </location>
    <ligand>
        <name>Mg(2+)</name>
        <dbReference type="ChEBI" id="CHEBI:18420"/>
        <label>1</label>
    </ligand>
</feature>
<proteinExistence type="predicted"/>
<name>U5QHG2_GLOK1</name>
<protein>
    <submittedName>
        <fullName evidence="2">ADP-ribosylglycohydrolase</fullName>
    </submittedName>
</protein>
<dbReference type="InterPro" id="IPR050792">
    <property type="entry name" value="ADP-ribosylglycohydrolase"/>
</dbReference>
<dbReference type="InterPro" id="IPR005502">
    <property type="entry name" value="Ribosyl_crysJ1"/>
</dbReference>
<gene>
    <name evidence="2" type="ORF">GKIL_2110</name>
</gene>
<dbReference type="OrthoDB" id="9798107at2"/>
<dbReference type="InterPro" id="IPR036705">
    <property type="entry name" value="Ribosyl_crysJ1_sf"/>
</dbReference>
<reference evidence="2 3" key="1">
    <citation type="journal article" date="2013" name="PLoS ONE">
        <title>Cultivation and Complete Genome Sequencing of Gloeobacter kilaueensis sp. nov., from a Lava Cave in Kilauea Caldera, Hawai'i.</title>
        <authorList>
            <person name="Saw J.H."/>
            <person name="Schatz M."/>
            <person name="Brown M.V."/>
            <person name="Kunkel D.D."/>
            <person name="Foster J.S."/>
            <person name="Shick H."/>
            <person name="Christensen S."/>
            <person name="Hou S."/>
            <person name="Wan X."/>
            <person name="Donachie S.P."/>
        </authorList>
    </citation>
    <scope>NUCLEOTIDE SEQUENCE [LARGE SCALE GENOMIC DNA]</scope>
    <source>
        <strain evidence="3">JS</strain>
    </source>
</reference>
<dbReference type="SUPFAM" id="SSF101478">
    <property type="entry name" value="ADP-ribosylglycohydrolase"/>
    <property type="match status" value="1"/>
</dbReference>
<sequence>MRRSLDGTSVGDAFGMRILLRPELLVSRTLPAATWRWSDDTHMTLSVVENLAMHGRIDQDSLIAAFARRYAEDPHRAYGLGVRKLLEQVGSRPWQELTTAVFANGSWGNGAAMRATPIGAYFSDDLSCAAAEAILSATVTHAHPEGQAGAAAVAVAAALAAQPAPPVGREFLEAVCPYVPAGAVLDGIEKALHIAPEEHAQAVAVLGTGRQISAQDTVPYCLWCAAHHLDNFEEALWTTIAGLEDGDTTCAIVGGIVALAAPIPAEWLAAREALVGLEEWVAGRLITG</sequence>
<dbReference type="PANTHER" id="PTHR16222">
    <property type="entry name" value="ADP-RIBOSYLGLYCOHYDROLASE"/>
    <property type="match status" value="1"/>
</dbReference>
<dbReference type="PANTHER" id="PTHR16222:SF12">
    <property type="entry name" value="ADP-RIBOSYLGLYCOHYDROLASE-RELATED"/>
    <property type="match status" value="1"/>
</dbReference>
<evidence type="ECO:0000313" key="2">
    <source>
        <dbReference type="EMBL" id="AGY58356.1"/>
    </source>
</evidence>
<dbReference type="HOGENOM" id="CLU_024566_5_0_3"/>
<evidence type="ECO:0000313" key="3">
    <source>
        <dbReference type="Proteomes" id="UP000017396"/>
    </source>
</evidence>
<feature type="binding site" evidence="1">
    <location>
        <position position="247"/>
    </location>
    <ligand>
        <name>Mg(2+)</name>
        <dbReference type="ChEBI" id="CHEBI:18420"/>
        <label>1</label>
    </ligand>
</feature>
<keyword evidence="1" id="KW-0479">Metal-binding</keyword>
<dbReference type="Pfam" id="PF03747">
    <property type="entry name" value="ADP_ribosyl_GH"/>
    <property type="match status" value="1"/>
</dbReference>
<feature type="binding site" evidence="1">
    <location>
        <position position="40"/>
    </location>
    <ligand>
        <name>Mg(2+)</name>
        <dbReference type="ChEBI" id="CHEBI:18420"/>
        <label>1</label>
    </ligand>
</feature>
<comment type="cofactor">
    <cofactor evidence="1">
        <name>Mg(2+)</name>
        <dbReference type="ChEBI" id="CHEBI:18420"/>
    </cofactor>
    <text evidence="1">Binds 2 magnesium ions per subunit.</text>
</comment>
<feature type="binding site" evidence="1">
    <location>
        <position position="38"/>
    </location>
    <ligand>
        <name>Mg(2+)</name>
        <dbReference type="ChEBI" id="CHEBI:18420"/>
        <label>1</label>
    </ligand>
</feature>
<keyword evidence="1" id="KW-0460">Magnesium</keyword>
<dbReference type="KEGG" id="glj:GKIL_2110"/>
<dbReference type="PATRIC" id="fig|1183438.3.peg.2072"/>
<dbReference type="RefSeq" id="WP_023173493.1">
    <property type="nucleotide sequence ID" value="NC_022600.1"/>
</dbReference>
<keyword evidence="3" id="KW-1185">Reference proteome</keyword>
<dbReference type="Gene3D" id="1.10.4080.10">
    <property type="entry name" value="ADP-ribosylation/Crystallin J1"/>
    <property type="match status" value="1"/>
</dbReference>
<organism evidence="2 3">
    <name type="scientific">Gloeobacter kilaueensis (strain ATCC BAA-2537 / CCAP 1431/1 / ULC 316 / JS1)</name>
    <dbReference type="NCBI Taxonomy" id="1183438"/>
    <lineage>
        <taxon>Bacteria</taxon>
        <taxon>Bacillati</taxon>
        <taxon>Cyanobacteriota</taxon>
        <taxon>Cyanophyceae</taxon>
        <taxon>Gloeobacterales</taxon>
        <taxon>Gloeobacteraceae</taxon>
        <taxon>Gloeobacter</taxon>
    </lineage>
</organism>
<feature type="binding site" evidence="1">
    <location>
        <position position="245"/>
    </location>
    <ligand>
        <name>Mg(2+)</name>
        <dbReference type="ChEBI" id="CHEBI:18420"/>
        <label>1</label>
    </ligand>
</feature>
<accession>U5QHG2</accession>
<dbReference type="EMBL" id="CP003587">
    <property type="protein sequence ID" value="AGY58356.1"/>
    <property type="molecule type" value="Genomic_DNA"/>
</dbReference>
<dbReference type="AlphaFoldDB" id="U5QHG2"/>
<feature type="binding site" evidence="1">
    <location>
        <position position="248"/>
    </location>
    <ligand>
        <name>Mg(2+)</name>
        <dbReference type="ChEBI" id="CHEBI:18420"/>
        <label>1</label>
    </ligand>
</feature>
<evidence type="ECO:0000256" key="1">
    <source>
        <dbReference type="PIRSR" id="PIRSR605502-1"/>
    </source>
</evidence>
<dbReference type="eggNOG" id="COG1397">
    <property type="taxonomic scope" value="Bacteria"/>
</dbReference>
<dbReference type="STRING" id="1183438.GKIL_2110"/>
<dbReference type="Proteomes" id="UP000017396">
    <property type="component" value="Chromosome"/>
</dbReference>
<dbReference type="GO" id="GO:0046872">
    <property type="term" value="F:metal ion binding"/>
    <property type="evidence" value="ECO:0007669"/>
    <property type="project" value="UniProtKB-KW"/>
</dbReference>
<dbReference type="GO" id="GO:0016787">
    <property type="term" value="F:hydrolase activity"/>
    <property type="evidence" value="ECO:0007669"/>
    <property type="project" value="UniProtKB-KW"/>
</dbReference>
<keyword evidence="2" id="KW-0378">Hydrolase</keyword>